<dbReference type="EMBL" id="DF977535">
    <property type="protein sequence ID" value="GAP92873.1"/>
    <property type="molecule type" value="Genomic_DNA"/>
</dbReference>
<evidence type="ECO:0000313" key="2">
    <source>
        <dbReference type="EMBL" id="GAP92873.1"/>
    </source>
</evidence>
<reference evidence="2" key="1">
    <citation type="submission" date="2016-03" db="EMBL/GenBank/DDBJ databases">
        <title>Draft genome sequence of Rosellinia necatrix.</title>
        <authorList>
            <person name="Kanematsu S."/>
        </authorList>
    </citation>
    <scope>NUCLEOTIDE SEQUENCE [LARGE SCALE GENOMIC DNA]</scope>
    <source>
        <strain evidence="2">W97</strain>
    </source>
</reference>
<evidence type="ECO:0000256" key="1">
    <source>
        <dbReference type="SAM" id="MobiDB-lite"/>
    </source>
</evidence>
<sequence>MSRSPSQHTRLAHRPHTFGIGFETNARNGYRRTGKTSELNLTRHGGGPKLPRWRKSSQSWPSRSQMAAPNSPGFLPSFARF</sequence>
<feature type="compositionally biased region" description="Polar residues" evidence="1">
    <location>
        <begin position="56"/>
        <end position="68"/>
    </location>
</feature>
<feature type="region of interest" description="Disordered" evidence="1">
    <location>
        <begin position="1"/>
        <end position="81"/>
    </location>
</feature>
<dbReference type="AlphaFoldDB" id="A0A1W2TW31"/>
<organism evidence="2">
    <name type="scientific">Rosellinia necatrix</name>
    <name type="common">White root-rot fungus</name>
    <dbReference type="NCBI Taxonomy" id="77044"/>
    <lineage>
        <taxon>Eukaryota</taxon>
        <taxon>Fungi</taxon>
        <taxon>Dikarya</taxon>
        <taxon>Ascomycota</taxon>
        <taxon>Pezizomycotina</taxon>
        <taxon>Sordariomycetes</taxon>
        <taxon>Xylariomycetidae</taxon>
        <taxon>Xylariales</taxon>
        <taxon>Xylariaceae</taxon>
        <taxon>Rosellinia</taxon>
    </lineage>
</organism>
<protein>
    <submittedName>
        <fullName evidence="2">Uncharacterized protein</fullName>
    </submittedName>
</protein>
<gene>
    <name evidence="2" type="ORF">SAMD00023353_9000340</name>
</gene>
<accession>A0A1W2TW31</accession>
<keyword evidence="3" id="KW-1185">Reference proteome</keyword>
<dbReference type="Proteomes" id="UP000054516">
    <property type="component" value="Unassembled WGS sequence"/>
</dbReference>
<proteinExistence type="predicted"/>
<evidence type="ECO:0000313" key="3">
    <source>
        <dbReference type="Proteomes" id="UP000054516"/>
    </source>
</evidence>
<name>A0A1W2TW31_ROSNE</name>